<name>A0A9J5XSX5_SOLCO</name>
<dbReference type="Proteomes" id="UP000824120">
    <property type="component" value="Chromosome 8"/>
</dbReference>
<dbReference type="EMBL" id="JACXVP010000008">
    <property type="protein sequence ID" value="KAG5590917.1"/>
    <property type="molecule type" value="Genomic_DNA"/>
</dbReference>
<dbReference type="PANTHER" id="PTHR43991">
    <property type="entry name" value="WD REPEAT PROTEIN (AFU_ORTHOLOGUE AFUA_8G05640)-RELATED"/>
    <property type="match status" value="1"/>
</dbReference>
<dbReference type="OrthoDB" id="20669at2759"/>
<feature type="non-terminal residue" evidence="1">
    <location>
        <position position="1"/>
    </location>
</feature>
<comment type="caution">
    <text evidence="1">The sequence shown here is derived from an EMBL/GenBank/DDBJ whole genome shotgun (WGS) entry which is preliminary data.</text>
</comment>
<gene>
    <name evidence="1" type="ORF">H5410_041431</name>
</gene>
<evidence type="ECO:0000313" key="2">
    <source>
        <dbReference type="Proteomes" id="UP000824120"/>
    </source>
</evidence>
<proteinExistence type="predicted"/>
<evidence type="ECO:0000313" key="1">
    <source>
        <dbReference type="EMBL" id="KAG5590917.1"/>
    </source>
</evidence>
<organism evidence="1 2">
    <name type="scientific">Solanum commersonii</name>
    <name type="common">Commerson's wild potato</name>
    <name type="synonym">Commerson's nightshade</name>
    <dbReference type="NCBI Taxonomy" id="4109"/>
    <lineage>
        <taxon>Eukaryota</taxon>
        <taxon>Viridiplantae</taxon>
        <taxon>Streptophyta</taxon>
        <taxon>Embryophyta</taxon>
        <taxon>Tracheophyta</taxon>
        <taxon>Spermatophyta</taxon>
        <taxon>Magnoliopsida</taxon>
        <taxon>eudicotyledons</taxon>
        <taxon>Gunneridae</taxon>
        <taxon>Pentapetalae</taxon>
        <taxon>asterids</taxon>
        <taxon>lamiids</taxon>
        <taxon>Solanales</taxon>
        <taxon>Solanaceae</taxon>
        <taxon>Solanoideae</taxon>
        <taxon>Solaneae</taxon>
        <taxon>Solanum</taxon>
    </lineage>
</organism>
<protein>
    <submittedName>
        <fullName evidence="1">Uncharacterized protein</fullName>
    </submittedName>
</protein>
<reference evidence="1 2" key="1">
    <citation type="submission" date="2020-09" db="EMBL/GenBank/DDBJ databases">
        <title>De no assembly of potato wild relative species, Solanum commersonii.</title>
        <authorList>
            <person name="Cho K."/>
        </authorList>
    </citation>
    <scope>NUCLEOTIDE SEQUENCE [LARGE SCALE GENOMIC DNA]</scope>
    <source>
        <strain evidence="1">LZ3.2</strain>
        <tissue evidence="1">Leaf</tissue>
    </source>
</reference>
<accession>A0A9J5XSX5</accession>
<keyword evidence="2" id="KW-1185">Reference proteome</keyword>
<dbReference type="PANTHER" id="PTHR43991:SF38">
    <property type="entry name" value="OS02G0721600 PROTEIN"/>
    <property type="match status" value="1"/>
</dbReference>
<sequence>MNPIFRGRKLSQTEHRASIFGDFLGCDKLLVAGRLQEELIIKYLDNLGVCLCSSPTYNDYSIATAIEINNTTSGALHFITSNNDS</sequence>
<dbReference type="AlphaFoldDB" id="A0A9J5XSX5"/>